<organism evidence="1 2">
    <name type="scientific">Prymnesium parvum</name>
    <name type="common">Toxic golden alga</name>
    <dbReference type="NCBI Taxonomy" id="97485"/>
    <lineage>
        <taxon>Eukaryota</taxon>
        <taxon>Haptista</taxon>
        <taxon>Haptophyta</taxon>
        <taxon>Prymnesiophyceae</taxon>
        <taxon>Prymnesiales</taxon>
        <taxon>Prymnesiaceae</taxon>
        <taxon>Prymnesium</taxon>
    </lineage>
</organism>
<evidence type="ECO:0000313" key="1">
    <source>
        <dbReference type="EMBL" id="KAL1524100.1"/>
    </source>
</evidence>
<dbReference type="Proteomes" id="UP001515480">
    <property type="component" value="Unassembled WGS sequence"/>
</dbReference>
<protein>
    <submittedName>
        <fullName evidence="1">Uncharacterized protein</fullName>
    </submittedName>
</protein>
<evidence type="ECO:0000313" key="2">
    <source>
        <dbReference type="Proteomes" id="UP001515480"/>
    </source>
</evidence>
<accession>A0AB34JQ76</accession>
<dbReference type="EMBL" id="JBGBPQ010000005">
    <property type="protein sequence ID" value="KAL1524100.1"/>
    <property type="molecule type" value="Genomic_DNA"/>
</dbReference>
<keyword evidence="2" id="KW-1185">Reference proteome</keyword>
<sequence>MELPEQLSAAFVAAIEEDGERLVDELNQLQQMPQVKCNDKHADDPTSCPTHVEAARLLRAKVLAQHGSAGCLAKAHEALAAKAAPAR</sequence>
<name>A0AB34JQ76_PRYPA</name>
<dbReference type="AlphaFoldDB" id="A0AB34JQ76"/>
<reference evidence="1 2" key="1">
    <citation type="journal article" date="2024" name="Science">
        <title>Giant polyketide synthase enzymes in the biosynthesis of giant marine polyether toxins.</title>
        <authorList>
            <person name="Fallon T.R."/>
            <person name="Shende V.V."/>
            <person name="Wierzbicki I.H."/>
            <person name="Pendleton A.L."/>
            <person name="Watervoot N.F."/>
            <person name="Auber R.P."/>
            <person name="Gonzalez D.J."/>
            <person name="Wisecaver J.H."/>
            <person name="Moore B.S."/>
        </authorList>
    </citation>
    <scope>NUCLEOTIDE SEQUENCE [LARGE SCALE GENOMIC DNA]</scope>
    <source>
        <strain evidence="1 2">12B1</strain>
    </source>
</reference>
<gene>
    <name evidence="1" type="ORF">AB1Y20_019010</name>
</gene>
<comment type="caution">
    <text evidence="1">The sequence shown here is derived from an EMBL/GenBank/DDBJ whole genome shotgun (WGS) entry which is preliminary data.</text>
</comment>
<proteinExistence type="predicted"/>